<dbReference type="GO" id="GO:0019867">
    <property type="term" value="C:outer membrane"/>
    <property type="evidence" value="ECO:0007669"/>
    <property type="project" value="InterPro"/>
</dbReference>
<feature type="chain" id="PRO_5043988888" description="Bacterial surface antigen (D15) domain-containing protein" evidence="3">
    <location>
        <begin position="24"/>
        <end position="404"/>
    </location>
</feature>
<keyword evidence="2" id="KW-0472">Membrane</keyword>
<reference evidence="6" key="1">
    <citation type="journal article" date="2019" name="Int. J. Syst. Evol. Microbiol.">
        <title>The Global Catalogue of Microorganisms (GCM) 10K type strain sequencing project: providing services to taxonomists for standard genome sequencing and annotation.</title>
        <authorList>
            <consortium name="The Broad Institute Genomics Platform"/>
            <consortium name="The Broad Institute Genome Sequencing Center for Infectious Disease"/>
            <person name="Wu L."/>
            <person name="Ma J."/>
        </authorList>
    </citation>
    <scope>NUCLEOTIDE SEQUENCE [LARGE SCALE GENOMIC DNA]</scope>
    <source>
        <strain evidence="6">NBRC 15640</strain>
    </source>
</reference>
<gene>
    <name evidence="5" type="ORF">GCM10007932_38270</name>
</gene>
<feature type="signal peptide" evidence="3">
    <location>
        <begin position="1"/>
        <end position="23"/>
    </location>
</feature>
<dbReference type="AlphaFoldDB" id="A0AAV5NUT6"/>
<keyword evidence="6" id="KW-1185">Reference proteome</keyword>
<dbReference type="InterPro" id="IPR000184">
    <property type="entry name" value="Bac_surfAg_D15"/>
</dbReference>
<keyword evidence="3" id="KW-0732">Signal</keyword>
<evidence type="ECO:0000256" key="1">
    <source>
        <dbReference type="ARBA" id="ARBA00004370"/>
    </source>
</evidence>
<evidence type="ECO:0000256" key="3">
    <source>
        <dbReference type="SAM" id="SignalP"/>
    </source>
</evidence>
<proteinExistence type="predicted"/>
<comment type="subcellular location">
    <subcellularLocation>
        <location evidence="1">Membrane</location>
    </subcellularLocation>
</comment>
<comment type="caution">
    <text evidence="5">The sequence shown here is derived from an EMBL/GenBank/DDBJ whole genome shotgun (WGS) entry which is preliminary data.</text>
</comment>
<dbReference type="RefSeq" id="WP_185829953.1">
    <property type="nucleotide sequence ID" value="NZ_AP025144.1"/>
</dbReference>
<accession>A0AAV5NUT6</accession>
<dbReference type="Proteomes" id="UP001156690">
    <property type="component" value="Unassembled WGS sequence"/>
</dbReference>
<evidence type="ECO:0000313" key="5">
    <source>
        <dbReference type="EMBL" id="GLQ74466.1"/>
    </source>
</evidence>
<evidence type="ECO:0000313" key="6">
    <source>
        <dbReference type="Proteomes" id="UP001156690"/>
    </source>
</evidence>
<evidence type="ECO:0000256" key="2">
    <source>
        <dbReference type="ARBA" id="ARBA00023136"/>
    </source>
</evidence>
<organism evidence="5 6">
    <name type="scientific">Vibrio penaeicida</name>
    <dbReference type="NCBI Taxonomy" id="104609"/>
    <lineage>
        <taxon>Bacteria</taxon>
        <taxon>Pseudomonadati</taxon>
        <taxon>Pseudomonadota</taxon>
        <taxon>Gammaproteobacteria</taxon>
        <taxon>Vibrionales</taxon>
        <taxon>Vibrionaceae</taxon>
        <taxon>Vibrio</taxon>
    </lineage>
</organism>
<protein>
    <recommendedName>
        <fullName evidence="4">Bacterial surface antigen (D15) domain-containing protein</fullName>
    </recommendedName>
</protein>
<feature type="domain" description="Bacterial surface antigen (D15)" evidence="4">
    <location>
        <begin position="93"/>
        <end position="377"/>
    </location>
</feature>
<dbReference type="EMBL" id="BSNX01000056">
    <property type="protein sequence ID" value="GLQ74466.1"/>
    <property type="molecule type" value="Genomic_DNA"/>
</dbReference>
<sequence>MPKRLIISSLLASSFCAPGVVSAYEWLPPWMPDTAAVPFAFSSSTLGNTIGVAGLLKGLGQPQAGLIGAGLISDKGSNMTFIGYNNFQVGNAWLLGFDAYNASYSDYIYHLGSAGDNDSQYSQKTVTDAKEAQYHFTMRYIIPWGAAAFKGARAAYEPKRRIQGASPATSGISTIKFEPFLSERSLSSSNDSAPDSTWGVNLGFEWDNRNDVRNPSLGAKLKLNIAHAPDSGNDNTWTKVEIEQSHYFSLGKVDDVFSRQVLAFDMYVADTPTWNRCGSGTCERPPEYAGVSLGGLYHLRGYSANRYHGRSAVHYSLEYRVMPEWQPLQSWPIFNWYDVPWWQWVAFVDAGRVADEFSIQELHRDMKYNLGGGIRFQVEGIVVRTEMAFGDEENMFRVMINQPF</sequence>
<name>A0AAV5NUT6_9VIBR</name>
<dbReference type="Gene3D" id="2.40.160.50">
    <property type="entry name" value="membrane protein fhac: a member of the omp85/tpsb transporter family"/>
    <property type="match status" value="1"/>
</dbReference>
<evidence type="ECO:0000259" key="4">
    <source>
        <dbReference type="Pfam" id="PF01103"/>
    </source>
</evidence>
<dbReference type="Pfam" id="PF01103">
    <property type="entry name" value="Omp85"/>
    <property type="match status" value="1"/>
</dbReference>